<keyword evidence="2" id="KW-1133">Transmembrane helix</keyword>
<sequence>MNKKILGIDIGSTFLKAVALKCDLTGRVTVTASALIDMEAAGGLETSLRKLFADKSFKNGDCVFSIPARSCSFRNLSLPFTEEKTIDEIITYELEPHLPDPIETVIVDSLPLSSAGGSTEVLAAAARRQDIQKLSQYAEGHSIAVIDTDAVPVALNLLDTDIPDDSWILLDIGDRSSVAVFVQKKSIVHVRSFSWGMAELAETGMEQTDSLHDDESQSGIKQANGTRPASPEAHGRPFQRFQEIVDTLQLLAVKGLLEAPSAHIYLTGGGVLDEALRKDLESFFKLPVLVVDLLKRRGIALQGKNPMSWNAPLMNQALALALRGMTASRGFNFRKDETVSKKKPQGIRGHLLWTAAMVVIFFLCLATWQIAHYYADSRKLSNLKAEITKTFKSSCPEVTRIVDPVRQLQQKINEAKNVSGGMENGPLFLEQWKKAMDALHENSGILVSGINYNSISLEISGEASDYQVINNWKNELEKARSFADIQMQFGGNKDKDAKNTFRLRMTHVH</sequence>
<proteinExistence type="predicted"/>
<dbReference type="PANTHER" id="PTHR32432">
    <property type="entry name" value="CELL DIVISION PROTEIN FTSA-RELATED"/>
    <property type="match status" value="1"/>
</dbReference>
<dbReference type="OrthoDB" id="5431056at2"/>
<dbReference type="Pfam" id="PF12693">
    <property type="entry name" value="GspL_C"/>
    <property type="match status" value="1"/>
</dbReference>
<feature type="region of interest" description="Disordered" evidence="1">
    <location>
        <begin position="204"/>
        <end position="234"/>
    </location>
</feature>
<reference evidence="4 5" key="1">
    <citation type="submission" date="2016-10" db="EMBL/GenBank/DDBJ databases">
        <authorList>
            <person name="de Groot N.N."/>
        </authorList>
    </citation>
    <scope>NUCLEOTIDE SEQUENCE [LARGE SCALE GENOMIC DNA]</scope>
    <source>
        <strain evidence="4 5">DSM 8423</strain>
    </source>
</reference>
<accession>A0A1H7Z0U2</accession>
<dbReference type="SUPFAM" id="SSF53067">
    <property type="entry name" value="Actin-like ATPase domain"/>
    <property type="match status" value="2"/>
</dbReference>
<feature type="compositionally biased region" description="Polar residues" evidence="1">
    <location>
        <begin position="217"/>
        <end position="227"/>
    </location>
</feature>
<keyword evidence="5" id="KW-1185">Reference proteome</keyword>
<dbReference type="STRING" id="43775.SAMN04489760_11962"/>
<dbReference type="InterPro" id="IPR005883">
    <property type="entry name" value="PilM"/>
</dbReference>
<dbReference type="Pfam" id="PF11104">
    <property type="entry name" value="PilM_2"/>
    <property type="match status" value="1"/>
</dbReference>
<keyword evidence="2" id="KW-0472">Membrane</keyword>
<dbReference type="PANTHER" id="PTHR32432:SF3">
    <property type="entry name" value="ETHANOLAMINE UTILIZATION PROTEIN EUTJ"/>
    <property type="match status" value="1"/>
</dbReference>
<dbReference type="Gene3D" id="3.30.420.40">
    <property type="match status" value="2"/>
</dbReference>
<feature type="domain" description="GspL periplasmic" evidence="3">
    <location>
        <begin position="349"/>
        <end position="477"/>
    </location>
</feature>
<dbReference type="InterPro" id="IPR025691">
    <property type="entry name" value="GspL_pp_dom"/>
</dbReference>
<feature type="transmembrane region" description="Helical" evidence="2">
    <location>
        <begin position="351"/>
        <end position="371"/>
    </location>
</feature>
<organism evidence="4 5">
    <name type="scientific">Syntrophus gentianae</name>
    <dbReference type="NCBI Taxonomy" id="43775"/>
    <lineage>
        <taxon>Bacteria</taxon>
        <taxon>Pseudomonadati</taxon>
        <taxon>Thermodesulfobacteriota</taxon>
        <taxon>Syntrophia</taxon>
        <taxon>Syntrophales</taxon>
        <taxon>Syntrophaceae</taxon>
        <taxon>Syntrophus</taxon>
    </lineage>
</organism>
<dbReference type="Proteomes" id="UP000198744">
    <property type="component" value="Unassembled WGS sequence"/>
</dbReference>
<name>A0A1H7Z0U2_9BACT</name>
<keyword evidence="2" id="KW-0812">Transmembrane</keyword>
<dbReference type="InterPro" id="IPR050696">
    <property type="entry name" value="FtsA/MreB"/>
</dbReference>
<evidence type="ECO:0000313" key="5">
    <source>
        <dbReference type="Proteomes" id="UP000198744"/>
    </source>
</evidence>
<evidence type="ECO:0000256" key="1">
    <source>
        <dbReference type="SAM" id="MobiDB-lite"/>
    </source>
</evidence>
<protein>
    <submittedName>
        <fullName evidence="4">General secretion pathway protein L</fullName>
    </submittedName>
</protein>
<dbReference type="AlphaFoldDB" id="A0A1H7Z0U2"/>
<evidence type="ECO:0000313" key="4">
    <source>
        <dbReference type="EMBL" id="SEM51986.1"/>
    </source>
</evidence>
<evidence type="ECO:0000259" key="3">
    <source>
        <dbReference type="Pfam" id="PF12693"/>
    </source>
</evidence>
<dbReference type="RefSeq" id="WP_093884030.1">
    <property type="nucleotide sequence ID" value="NZ_FOBS01000019.1"/>
</dbReference>
<evidence type="ECO:0000256" key="2">
    <source>
        <dbReference type="SAM" id="Phobius"/>
    </source>
</evidence>
<dbReference type="EMBL" id="FOBS01000019">
    <property type="protein sequence ID" value="SEM51986.1"/>
    <property type="molecule type" value="Genomic_DNA"/>
</dbReference>
<dbReference type="Gene3D" id="3.30.1490.300">
    <property type="match status" value="1"/>
</dbReference>
<gene>
    <name evidence="4" type="ORF">SAMN04489760_11962</name>
</gene>
<dbReference type="InterPro" id="IPR043129">
    <property type="entry name" value="ATPase_NBD"/>
</dbReference>